<sequence length="241" mass="26066">MLPHEQAIPRSWLFVPGHDPARLDAALASAAEAIIVDLEEFTPAAERDSACQAFAAFAARCRRQGRLPMVRINRLDRDGAAELEALIKGAPSAIFLPQVESSQALIDLALTLDDAEHRHSLSPGQVGIVPTLESRIAIDNAAALLCAPRLNAALIGTGDLAGDLELSPDEAPLMLRPYRRRFLEVCRQAEVLAIDGPWPMSDGFADDQAWAMRQGFRARCVVDPVQIPFLHAALSAPPQAE</sequence>
<accession>A0A1M5B1L3</accession>
<feature type="binding site" evidence="5">
    <location>
        <position position="159"/>
    </location>
    <ligand>
        <name>Mg(2+)</name>
        <dbReference type="ChEBI" id="CHEBI:18420"/>
    </ligand>
</feature>
<organism evidence="7 8">
    <name type="scientific">Modicisalibacter ilicicola DSM 19980</name>
    <dbReference type="NCBI Taxonomy" id="1121942"/>
    <lineage>
        <taxon>Bacteria</taxon>
        <taxon>Pseudomonadati</taxon>
        <taxon>Pseudomonadota</taxon>
        <taxon>Gammaproteobacteria</taxon>
        <taxon>Oceanospirillales</taxon>
        <taxon>Halomonadaceae</taxon>
        <taxon>Modicisalibacter</taxon>
    </lineage>
</organism>
<dbReference type="InterPro" id="IPR040442">
    <property type="entry name" value="Pyrv_kinase-like_dom_sf"/>
</dbReference>
<dbReference type="InterPro" id="IPR015813">
    <property type="entry name" value="Pyrv/PenolPyrv_kinase-like_dom"/>
</dbReference>
<dbReference type="SUPFAM" id="SSF51621">
    <property type="entry name" value="Phosphoenolpyruvate/pyruvate domain"/>
    <property type="match status" value="1"/>
</dbReference>
<dbReference type="AlphaFoldDB" id="A0A1M5B1L3"/>
<keyword evidence="2 5" id="KW-0479">Metal-binding</keyword>
<dbReference type="STRING" id="1121942.SAMN02745148_02431"/>
<dbReference type="InterPro" id="IPR005000">
    <property type="entry name" value="Aldolase/citrate-lyase_domain"/>
</dbReference>
<evidence type="ECO:0000256" key="2">
    <source>
        <dbReference type="ARBA" id="ARBA00022723"/>
    </source>
</evidence>
<dbReference type="Gene3D" id="3.20.20.60">
    <property type="entry name" value="Phosphoenolpyruvate-binding domains"/>
    <property type="match status" value="1"/>
</dbReference>
<evidence type="ECO:0000259" key="6">
    <source>
        <dbReference type="Pfam" id="PF03328"/>
    </source>
</evidence>
<dbReference type="PANTHER" id="PTHR32308:SF10">
    <property type="entry name" value="CITRATE LYASE SUBUNIT BETA"/>
    <property type="match status" value="1"/>
</dbReference>
<dbReference type="PIRSF" id="PIRSF015582">
    <property type="entry name" value="Cit_lyase_B"/>
    <property type="match status" value="1"/>
</dbReference>
<feature type="binding site" evidence="5">
    <location>
        <position position="133"/>
    </location>
    <ligand>
        <name>Mg(2+)</name>
        <dbReference type="ChEBI" id="CHEBI:18420"/>
    </ligand>
</feature>
<dbReference type="GO" id="GO:0000287">
    <property type="term" value="F:magnesium ion binding"/>
    <property type="evidence" value="ECO:0007669"/>
    <property type="project" value="TreeGrafter"/>
</dbReference>
<dbReference type="GO" id="GO:0016829">
    <property type="term" value="F:lyase activity"/>
    <property type="evidence" value="ECO:0007669"/>
    <property type="project" value="UniProtKB-KW"/>
</dbReference>
<name>A0A1M5B1L3_9GAMM</name>
<evidence type="ECO:0000313" key="7">
    <source>
        <dbReference type="EMBL" id="SHF36320.1"/>
    </source>
</evidence>
<gene>
    <name evidence="7" type="ORF">SAMN02745148_02431</name>
</gene>
<keyword evidence="8" id="KW-1185">Reference proteome</keyword>
<dbReference type="EMBL" id="FQUJ01000010">
    <property type="protein sequence ID" value="SHF36320.1"/>
    <property type="molecule type" value="Genomic_DNA"/>
</dbReference>
<proteinExistence type="predicted"/>
<dbReference type="Pfam" id="PF03328">
    <property type="entry name" value="HpcH_HpaI"/>
    <property type="match status" value="1"/>
</dbReference>
<evidence type="ECO:0000313" key="8">
    <source>
        <dbReference type="Proteomes" id="UP000184346"/>
    </source>
</evidence>
<feature type="binding site" evidence="4">
    <location>
        <position position="133"/>
    </location>
    <ligand>
        <name>substrate</name>
    </ligand>
</feature>
<dbReference type="RefSeq" id="WP_072823198.1">
    <property type="nucleotide sequence ID" value="NZ_FQUJ01000010.1"/>
</dbReference>
<reference evidence="7 8" key="1">
    <citation type="submission" date="2016-11" db="EMBL/GenBank/DDBJ databases">
        <authorList>
            <person name="Jaros S."/>
            <person name="Januszkiewicz K."/>
            <person name="Wedrychowicz H."/>
        </authorList>
    </citation>
    <scope>NUCLEOTIDE SEQUENCE [LARGE SCALE GENOMIC DNA]</scope>
    <source>
        <strain evidence="7 8">DSM 19980</strain>
    </source>
</reference>
<keyword evidence="7" id="KW-0456">Lyase</keyword>
<keyword evidence="3 5" id="KW-0460">Magnesium</keyword>
<feature type="binding site" evidence="4">
    <location>
        <position position="71"/>
    </location>
    <ligand>
        <name>substrate</name>
    </ligand>
</feature>
<feature type="domain" description="HpcH/HpaI aldolase/citrate lyase" evidence="6">
    <location>
        <begin position="10"/>
        <end position="198"/>
    </location>
</feature>
<dbReference type="InterPro" id="IPR011206">
    <property type="entry name" value="Citrate_lyase_beta/mcl1/mcl2"/>
</dbReference>
<dbReference type="GO" id="GO:0006107">
    <property type="term" value="P:oxaloacetate metabolic process"/>
    <property type="evidence" value="ECO:0007669"/>
    <property type="project" value="TreeGrafter"/>
</dbReference>
<dbReference type="OrthoDB" id="6427869at2"/>
<dbReference type="Proteomes" id="UP000184346">
    <property type="component" value="Unassembled WGS sequence"/>
</dbReference>
<evidence type="ECO:0000256" key="5">
    <source>
        <dbReference type="PIRSR" id="PIRSR015582-2"/>
    </source>
</evidence>
<dbReference type="PANTHER" id="PTHR32308">
    <property type="entry name" value="LYASE BETA SUBUNIT, PUTATIVE (AFU_ORTHOLOGUE AFUA_4G13030)-RELATED"/>
    <property type="match status" value="1"/>
</dbReference>
<evidence type="ECO:0000256" key="1">
    <source>
        <dbReference type="ARBA" id="ARBA00001946"/>
    </source>
</evidence>
<evidence type="ECO:0000256" key="4">
    <source>
        <dbReference type="PIRSR" id="PIRSR015582-1"/>
    </source>
</evidence>
<evidence type="ECO:0000256" key="3">
    <source>
        <dbReference type="ARBA" id="ARBA00022842"/>
    </source>
</evidence>
<comment type="cofactor">
    <cofactor evidence="1">
        <name>Mg(2+)</name>
        <dbReference type="ChEBI" id="CHEBI:18420"/>
    </cofactor>
</comment>
<protein>
    <submittedName>
        <fullName evidence="7">Citrate lyase subunit beta / citryl-CoA lyase</fullName>
    </submittedName>
</protein>